<accession>A0A5S4EUP6</accession>
<dbReference type="InterPro" id="IPR036689">
    <property type="entry name" value="ESAT-6-like_sf"/>
</dbReference>
<protein>
    <submittedName>
        <fullName evidence="1">WXG100 family type VII secretion target</fullName>
    </submittedName>
</protein>
<dbReference type="AlphaFoldDB" id="A0A5S4EUP6"/>
<keyword evidence="2" id="KW-1185">Reference proteome</keyword>
<proteinExistence type="predicted"/>
<dbReference type="EMBL" id="VCKY01000428">
    <property type="protein sequence ID" value="TMR05729.1"/>
    <property type="molecule type" value="Genomic_DNA"/>
</dbReference>
<reference evidence="1 2" key="1">
    <citation type="submission" date="2019-05" db="EMBL/GenBank/DDBJ databases">
        <title>Draft genome sequence of Nonomuraea turkmeniaca DSM 43926.</title>
        <authorList>
            <person name="Saricaoglu S."/>
            <person name="Isik K."/>
        </authorList>
    </citation>
    <scope>NUCLEOTIDE SEQUENCE [LARGE SCALE GENOMIC DNA]</scope>
    <source>
        <strain evidence="1 2">DSM 43926</strain>
    </source>
</reference>
<evidence type="ECO:0000313" key="2">
    <source>
        <dbReference type="Proteomes" id="UP000309128"/>
    </source>
</evidence>
<evidence type="ECO:0000313" key="1">
    <source>
        <dbReference type="EMBL" id="TMR05729.1"/>
    </source>
</evidence>
<name>A0A5S4EUP6_9ACTN</name>
<dbReference type="Gene3D" id="1.10.287.1060">
    <property type="entry name" value="ESAT-6-like"/>
    <property type="match status" value="1"/>
</dbReference>
<dbReference type="SUPFAM" id="SSF140453">
    <property type="entry name" value="EsxAB dimer-like"/>
    <property type="match status" value="1"/>
</dbReference>
<dbReference type="Pfam" id="PF06013">
    <property type="entry name" value="WXG100"/>
    <property type="match status" value="1"/>
</dbReference>
<organism evidence="1 2">
    <name type="scientific">Nonomuraea turkmeniaca</name>
    <dbReference type="NCBI Taxonomy" id="103838"/>
    <lineage>
        <taxon>Bacteria</taxon>
        <taxon>Bacillati</taxon>
        <taxon>Actinomycetota</taxon>
        <taxon>Actinomycetes</taxon>
        <taxon>Streptosporangiales</taxon>
        <taxon>Streptosporangiaceae</taxon>
        <taxon>Nonomuraea</taxon>
    </lineage>
</organism>
<comment type="caution">
    <text evidence="1">The sequence shown here is derived from an EMBL/GenBank/DDBJ whole genome shotgun (WGS) entry which is preliminary data.</text>
</comment>
<gene>
    <name evidence="1" type="ORF">ETD86_52960</name>
</gene>
<sequence>MDLEVKVALYGASPTQLTNAAGYCQDTAQYIEGMRLRVEEIKAGLTTEGWKGGASEKFATALTQWDTEFKGVIQILEDIYDRLNMGAGVYRNAADQNMDIAGGFAGAGEVGGRIDSLINANHANR</sequence>
<dbReference type="Proteomes" id="UP000309128">
    <property type="component" value="Unassembled WGS sequence"/>
</dbReference>
<dbReference type="OrthoDB" id="4554345at2"/>
<dbReference type="InterPro" id="IPR010310">
    <property type="entry name" value="T7SS_ESAT-6-like"/>
</dbReference>